<keyword evidence="6" id="KW-1185">Reference proteome</keyword>
<organism evidence="5 6">
    <name type="scientific">Dreissena polymorpha</name>
    <name type="common">Zebra mussel</name>
    <name type="synonym">Mytilus polymorpha</name>
    <dbReference type="NCBI Taxonomy" id="45954"/>
    <lineage>
        <taxon>Eukaryota</taxon>
        <taxon>Metazoa</taxon>
        <taxon>Spiralia</taxon>
        <taxon>Lophotrochozoa</taxon>
        <taxon>Mollusca</taxon>
        <taxon>Bivalvia</taxon>
        <taxon>Autobranchia</taxon>
        <taxon>Heteroconchia</taxon>
        <taxon>Euheterodonta</taxon>
        <taxon>Imparidentia</taxon>
        <taxon>Neoheterodontei</taxon>
        <taxon>Myida</taxon>
        <taxon>Dreissenoidea</taxon>
        <taxon>Dreissenidae</taxon>
        <taxon>Dreissena</taxon>
    </lineage>
</organism>
<name>A0A9D4D6I7_DREPO</name>
<accession>A0A9D4D6I7</accession>
<evidence type="ECO:0000313" key="6">
    <source>
        <dbReference type="Proteomes" id="UP000828390"/>
    </source>
</evidence>
<keyword evidence="4" id="KW-0539">Nucleus</keyword>
<dbReference type="GO" id="GO:0017056">
    <property type="term" value="F:structural constituent of nuclear pore"/>
    <property type="evidence" value="ECO:0007669"/>
    <property type="project" value="TreeGrafter"/>
</dbReference>
<comment type="similarity">
    <text evidence="2">Belongs to the NUP186/NUP192/NUP205 family.</text>
</comment>
<keyword evidence="3" id="KW-0813">Transport</keyword>
<evidence type="ECO:0000313" key="5">
    <source>
        <dbReference type="EMBL" id="KAH3739605.1"/>
    </source>
</evidence>
<reference evidence="5" key="2">
    <citation type="submission" date="2020-11" db="EMBL/GenBank/DDBJ databases">
        <authorList>
            <person name="McCartney M.A."/>
            <person name="Auch B."/>
            <person name="Kono T."/>
            <person name="Mallez S."/>
            <person name="Becker A."/>
            <person name="Gohl D.M."/>
            <person name="Silverstein K.A.T."/>
            <person name="Koren S."/>
            <person name="Bechman K.B."/>
            <person name="Herman A."/>
            <person name="Abrahante J.E."/>
            <person name="Garbe J."/>
        </authorList>
    </citation>
    <scope>NUCLEOTIDE SEQUENCE</scope>
    <source>
        <strain evidence="5">Duluth1</strain>
        <tissue evidence="5">Whole animal</tissue>
    </source>
</reference>
<gene>
    <name evidence="5" type="ORF">DPMN_046259</name>
</gene>
<comment type="subcellular location">
    <subcellularLocation>
        <location evidence="1">Nucleus</location>
    </subcellularLocation>
</comment>
<protein>
    <recommendedName>
        <fullName evidence="7">Nuclear pore complex protein Nup205</fullName>
    </recommendedName>
</protein>
<dbReference type="PANTHER" id="PTHR31344:SF0">
    <property type="entry name" value="NUCLEAR PORE COMPLEX PROTEIN NUP205"/>
    <property type="match status" value="1"/>
</dbReference>
<sequence>EFYVRRLHGLVTDFIYHMPLKVKEIRNRGDETARILMAHLQEGQDPPGNLRRDFEELLSLICSLYEKDPLHLDLALDFWCPPEPLSQHESFHHRPPQRQVALYKFVRMAGDLLPATLYVPYIKMLTGLASTTQSAQHCYNLLKMNGNTSSPVSWDHIFTSLNQYFSSLRRETPTSGDQSVSYRMHSRAITPQELEGLQSVLELVRRVCEQNENCRILVCENQHWSVVMLLFGLVSCSVPPHMKSVLLRTLTALARTPEIAATLWQTLEASQILVTIPSSLGQSSGGFKVELEEVESRNEEYPMTRAFLEFLTVLTDTPVPAALGAGLRSPGIDPYLAYIRDDVLLRFGTRAYVNSGEKWEIAASCLGILHKLLQEYDVQADHFVDQVVDGPAGHVLANKPAGFTILLHMLRDSRLFQMVVRILDDTMKHFETFTSTAGQKHLERSALLCLQLLGESMVKEDEFVAMVRESGASILVTPLNRLLLSINPRTGKADFIVTITKYLMFNSTMPEHALSAMRILYMVCKSGPIQAELITLYTEHRETNELLLHGFVECLETDDAEDDQQTENEIAEQDSETSLAKTRISTRQHLLKLLISSLDLPAPNLAHYLLGFEIRKPVSKTNLQDQGILSSQKTCLHSILAILTKGVGSSGNGPQCLVDTPTLAELCYKLIYLLSANKDTSLPTLRYLRTSHDFLYRQIQHLPYEQKNYKHPVARHQSWLLKTVAVELRVTSLNRQRSHTQRLMKLILDDFDEDQTYVLQPVGGADESELLSSRLADINQSSQYSRNVRGRQYRRRIMSILDTLSFHQQYPEHMNLEFFDTNLIQQVVGSTERKDEDGVTFYDVKTLHRILLNELNNLQGTTMAGQRQRILEEIEDILRMVIERNKVCQSLFCKQQGFDSWRQVVEVILSACPADLLQGETRQTVLFEILQDLLKKVADDNALPELTAPVSGVLLTLMANLRQCFMTHDELPSDQERRDLQYVTLLDRSAGVSNTAVSWDKGSGSRTLFATSLQMVLKGLIEHTLRCSGAQQRVRARLYGALLYYLQIASKPKSSQAHLQEEPSGGVESRLLAASDTEFDQLRRENIATILTYGDSFMDLLCRDACDGLDVGRMLALSVLDCILMMDKFNQWLSFITSKGYLQHLVDSLAVDDEKLMALLGGGVNNLKVLYLYESKLSLLTRVAETAVGATTLLRCGVMQKLAECSFFDMRPDMDRSQSVYNTEDDFLPDPVSRYRHLLFTSLRFCLAILTSLGSENREAGTQVMQFIISHGDIFHSILLDRRLTLNLHALQELALTTAVICRANSQEEEQYAEVDSAEIEFRGHKLRIQRHMVSLLPKYCVSEKLTKQLKNLDVPADDRVDVCAKVTQAYLEVATNVTSFCRALVSNSGPNVQYCRVLFWPNMEEAMVRDLHGSGDFSMSTLSPAQLPNLGIVVYELKQCTNQFLAVYETRKLHLSKLQGLSELSVEDLKQFSGIADGEKMSSQQRQGLARRKLSQIIAYNYRELQAYSFIIENTLFLLWRHLEYYLLHCVPSDRGATQFQAQARRQAQIRRLQDSIGLGSSPSQTGSGDSVGLSFDLDDSRRHVRQQDIEALKQAALTVCSESLFKKILEINQTFCKSRSHYGFVEAVVRRIRRLLRLHTGS</sequence>
<dbReference type="InterPro" id="IPR021827">
    <property type="entry name" value="Nup186/Nup192/Nup205"/>
</dbReference>
<proteinExistence type="inferred from homology"/>
<dbReference type="PANTHER" id="PTHR31344">
    <property type="entry name" value="NUCLEAR PORE COMPLEX PROTEIN NUP205"/>
    <property type="match status" value="1"/>
</dbReference>
<evidence type="ECO:0000256" key="2">
    <source>
        <dbReference type="ARBA" id="ARBA00005892"/>
    </source>
</evidence>
<dbReference type="GO" id="GO:0044611">
    <property type="term" value="C:nuclear pore inner ring"/>
    <property type="evidence" value="ECO:0007669"/>
    <property type="project" value="TreeGrafter"/>
</dbReference>
<comment type="caution">
    <text evidence="5">The sequence shown here is derived from an EMBL/GenBank/DDBJ whole genome shotgun (WGS) entry which is preliminary data.</text>
</comment>
<dbReference type="EMBL" id="JAIWYP010000011">
    <property type="protein sequence ID" value="KAH3739605.1"/>
    <property type="molecule type" value="Genomic_DNA"/>
</dbReference>
<evidence type="ECO:0000256" key="4">
    <source>
        <dbReference type="ARBA" id="ARBA00023242"/>
    </source>
</evidence>
<feature type="non-terminal residue" evidence="5">
    <location>
        <position position="1644"/>
    </location>
</feature>
<dbReference type="Pfam" id="PF11894">
    <property type="entry name" value="Nup192"/>
    <property type="match status" value="1"/>
</dbReference>
<dbReference type="Proteomes" id="UP000828390">
    <property type="component" value="Unassembled WGS sequence"/>
</dbReference>
<dbReference type="GO" id="GO:0006999">
    <property type="term" value="P:nuclear pore organization"/>
    <property type="evidence" value="ECO:0007669"/>
    <property type="project" value="TreeGrafter"/>
</dbReference>
<evidence type="ECO:0008006" key="7">
    <source>
        <dbReference type="Google" id="ProtNLM"/>
    </source>
</evidence>
<evidence type="ECO:0000256" key="1">
    <source>
        <dbReference type="ARBA" id="ARBA00004123"/>
    </source>
</evidence>
<reference evidence="5" key="1">
    <citation type="journal article" date="2019" name="bioRxiv">
        <title>The Genome of the Zebra Mussel, Dreissena polymorpha: A Resource for Invasive Species Research.</title>
        <authorList>
            <person name="McCartney M.A."/>
            <person name="Auch B."/>
            <person name="Kono T."/>
            <person name="Mallez S."/>
            <person name="Zhang Y."/>
            <person name="Obille A."/>
            <person name="Becker A."/>
            <person name="Abrahante J.E."/>
            <person name="Garbe J."/>
            <person name="Badalamenti J.P."/>
            <person name="Herman A."/>
            <person name="Mangelson H."/>
            <person name="Liachko I."/>
            <person name="Sullivan S."/>
            <person name="Sone E.D."/>
            <person name="Koren S."/>
            <person name="Silverstein K.A.T."/>
            <person name="Beckman K.B."/>
            <person name="Gohl D.M."/>
        </authorList>
    </citation>
    <scope>NUCLEOTIDE SEQUENCE</scope>
    <source>
        <strain evidence="5">Duluth1</strain>
        <tissue evidence="5">Whole animal</tissue>
    </source>
</reference>
<evidence type="ECO:0000256" key="3">
    <source>
        <dbReference type="ARBA" id="ARBA00022448"/>
    </source>
</evidence>